<organism evidence="1 2">
    <name type="scientific">Paraburkholderia tuberum</name>
    <dbReference type="NCBI Taxonomy" id="157910"/>
    <lineage>
        <taxon>Bacteria</taxon>
        <taxon>Pseudomonadati</taxon>
        <taxon>Pseudomonadota</taxon>
        <taxon>Betaproteobacteria</taxon>
        <taxon>Burkholderiales</taxon>
        <taxon>Burkholderiaceae</taxon>
        <taxon>Paraburkholderia</taxon>
    </lineage>
</organism>
<gene>
    <name evidence="1" type="ORF">SAMN05445850_1781</name>
</gene>
<evidence type="ECO:0000313" key="2">
    <source>
        <dbReference type="Proteomes" id="UP000199365"/>
    </source>
</evidence>
<name>A0A1H1DUI5_9BURK</name>
<keyword evidence="2" id="KW-1185">Reference proteome</keyword>
<protein>
    <submittedName>
        <fullName evidence="1">Uncharacterized protein</fullName>
    </submittedName>
</protein>
<sequence length="86" mass="9543">MLRHAKRLLQELHEFAVMERRVIDFKNSLSFFDQSRDQIESACADCIVLHGLSPAADRTGPTMPSGHLQAVGAKDVIVKINQQALA</sequence>
<dbReference type="Proteomes" id="UP000199365">
    <property type="component" value="Unassembled WGS sequence"/>
</dbReference>
<reference evidence="2" key="1">
    <citation type="submission" date="2016-10" db="EMBL/GenBank/DDBJ databases">
        <authorList>
            <person name="Varghese N."/>
            <person name="Submissions S."/>
        </authorList>
    </citation>
    <scope>NUCLEOTIDE SEQUENCE [LARGE SCALE GENOMIC DNA]</scope>
    <source>
        <strain evidence="2">DUS833</strain>
    </source>
</reference>
<dbReference type="AlphaFoldDB" id="A0A1H1DUI5"/>
<dbReference type="EMBL" id="FNKX01000001">
    <property type="protein sequence ID" value="SDQ80077.1"/>
    <property type="molecule type" value="Genomic_DNA"/>
</dbReference>
<proteinExistence type="predicted"/>
<evidence type="ECO:0000313" key="1">
    <source>
        <dbReference type="EMBL" id="SDQ80077.1"/>
    </source>
</evidence>
<dbReference type="RefSeq" id="WP_143037130.1">
    <property type="nucleotide sequence ID" value="NZ_FNKX01000001.1"/>
</dbReference>
<accession>A0A1H1DUI5</accession>